<dbReference type="AlphaFoldDB" id="A0A1E2V854"/>
<organism evidence="1 2">
    <name type="scientific">Terasakiispira papahanaumokuakeensis</name>
    <dbReference type="NCBI Taxonomy" id="197479"/>
    <lineage>
        <taxon>Bacteria</taxon>
        <taxon>Pseudomonadati</taxon>
        <taxon>Pseudomonadota</taxon>
        <taxon>Gammaproteobacteria</taxon>
        <taxon>Oceanospirillales</taxon>
        <taxon>Terasakiispira</taxon>
    </lineage>
</organism>
<proteinExistence type="predicted"/>
<reference evidence="1 2" key="1">
    <citation type="submission" date="2016-08" db="EMBL/GenBank/DDBJ databases">
        <authorList>
            <person name="Seilhamer J.J."/>
        </authorList>
    </citation>
    <scope>NUCLEOTIDE SEQUENCE [LARGE SCALE GENOMIC DNA]</scope>
    <source>
        <strain evidence="1 2">PH27A</strain>
    </source>
</reference>
<dbReference type="EMBL" id="MDTQ01000001">
    <property type="protein sequence ID" value="ODC03032.1"/>
    <property type="molecule type" value="Genomic_DNA"/>
</dbReference>
<name>A0A1E2V854_9GAMM</name>
<protein>
    <submittedName>
        <fullName evidence="1">Uncharacterized protein</fullName>
    </submittedName>
</protein>
<dbReference type="OrthoDB" id="6627061at2"/>
<sequence length="101" mass="11386">MKDTTHDVGNAGRHQYPASRAIQARLVAQNSSFRQFALERGYKPRTVTQVVARWANKQEMPRGHLSLCILRDLSRTIGQEIVPGILGLTNTLEKNDDRPMS</sequence>
<gene>
    <name evidence="1" type="ORF">BFW38_05200</name>
</gene>
<keyword evidence="2" id="KW-1185">Reference proteome</keyword>
<accession>A0A1E2V854</accession>
<evidence type="ECO:0000313" key="2">
    <source>
        <dbReference type="Proteomes" id="UP000094291"/>
    </source>
</evidence>
<comment type="caution">
    <text evidence="1">The sequence shown here is derived from an EMBL/GenBank/DDBJ whole genome shotgun (WGS) entry which is preliminary data.</text>
</comment>
<evidence type="ECO:0000313" key="1">
    <source>
        <dbReference type="EMBL" id="ODC03032.1"/>
    </source>
</evidence>
<dbReference type="Proteomes" id="UP000094291">
    <property type="component" value="Unassembled WGS sequence"/>
</dbReference>